<dbReference type="InterPro" id="IPR036388">
    <property type="entry name" value="WH-like_DNA-bd_sf"/>
</dbReference>
<feature type="domain" description="HSF-type DNA-binding" evidence="6">
    <location>
        <begin position="73"/>
        <end position="175"/>
    </location>
</feature>
<evidence type="ECO:0000256" key="1">
    <source>
        <dbReference type="ARBA" id="ARBA00004123"/>
    </source>
</evidence>
<feature type="compositionally biased region" description="Basic residues" evidence="5">
    <location>
        <begin position="183"/>
        <end position="195"/>
    </location>
</feature>
<evidence type="ECO:0000256" key="4">
    <source>
        <dbReference type="RuleBase" id="RU004020"/>
    </source>
</evidence>
<evidence type="ECO:0000313" key="7">
    <source>
        <dbReference type="EMBL" id="GFH61829.1"/>
    </source>
</evidence>
<dbReference type="InterPro" id="IPR000232">
    <property type="entry name" value="HSF_DNA-bd"/>
</dbReference>
<dbReference type="SUPFAM" id="SSF46785">
    <property type="entry name" value="Winged helix' DNA-binding domain"/>
    <property type="match status" value="1"/>
</dbReference>
<dbReference type="AlphaFoldDB" id="A0AAD3DFR6"/>
<name>A0AAD3DFR6_9STRA</name>
<reference evidence="7 8" key="1">
    <citation type="journal article" date="2021" name="Sci. Rep.">
        <title>The genome of the diatom Chaetoceros tenuissimus carries an ancient integrated fragment of an extant virus.</title>
        <authorList>
            <person name="Hongo Y."/>
            <person name="Kimura K."/>
            <person name="Takaki Y."/>
            <person name="Yoshida Y."/>
            <person name="Baba S."/>
            <person name="Kobayashi G."/>
            <person name="Nagasaki K."/>
            <person name="Hano T."/>
            <person name="Tomaru Y."/>
        </authorList>
    </citation>
    <scope>NUCLEOTIDE SEQUENCE [LARGE SCALE GENOMIC DNA]</scope>
    <source>
        <strain evidence="7 8">NIES-3715</strain>
    </source>
</reference>
<evidence type="ECO:0000259" key="6">
    <source>
        <dbReference type="SMART" id="SM00415"/>
    </source>
</evidence>
<dbReference type="GO" id="GO:0005634">
    <property type="term" value="C:nucleus"/>
    <property type="evidence" value="ECO:0007669"/>
    <property type="project" value="UniProtKB-SubCell"/>
</dbReference>
<dbReference type="PANTHER" id="PTHR10015">
    <property type="entry name" value="HEAT SHOCK TRANSCRIPTION FACTOR"/>
    <property type="match status" value="1"/>
</dbReference>
<dbReference type="SMART" id="SM00415">
    <property type="entry name" value="HSF"/>
    <property type="match status" value="1"/>
</dbReference>
<feature type="region of interest" description="Disordered" evidence="5">
    <location>
        <begin position="176"/>
        <end position="217"/>
    </location>
</feature>
<evidence type="ECO:0000256" key="3">
    <source>
        <dbReference type="ARBA" id="ARBA00023242"/>
    </source>
</evidence>
<evidence type="ECO:0000313" key="8">
    <source>
        <dbReference type="Proteomes" id="UP001054902"/>
    </source>
</evidence>
<protein>
    <recommendedName>
        <fullName evidence="6">HSF-type DNA-binding domain-containing protein</fullName>
    </recommendedName>
</protein>
<comment type="subcellular location">
    <subcellularLocation>
        <location evidence="1">Nucleus</location>
    </subcellularLocation>
</comment>
<evidence type="ECO:0000256" key="2">
    <source>
        <dbReference type="ARBA" id="ARBA00023125"/>
    </source>
</evidence>
<sequence length="302" mass="34832">MSFDLCSNTLSYRHFDWNSEPILYQQQAPIVNKNSVSTPSLIETQNNWTSAPPHSKEEEQNRDVPIICTKGGVKAPFPVKLMDLLNLIDTEEPDLACIISWMPSENSFMVKDKNRFEKEVQRYHFDQTNYTSFRRQLNLWGFKRVDDKHSLDYGAYFHPMFHRDDKYSCRLMRRPTPPTILSKKNKAKAPTKATKRVSSVSQNDKTKKKTSSIKKSVSLPPPVESTLAIRIDFNVTSPPSCWSFNVPQTPDQIDDFEPISFNVPQTQDQIDEFEPIIDESQCILPQETVSLFLVQALQNSHE</sequence>
<comment type="similarity">
    <text evidence="4">Belongs to the HSF family.</text>
</comment>
<dbReference type="FunFam" id="1.10.10.10:FF:000479">
    <property type="entry name" value="Predicted protein"/>
    <property type="match status" value="1"/>
</dbReference>
<dbReference type="GO" id="GO:0003700">
    <property type="term" value="F:DNA-binding transcription factor activity"/>
    <property type="evidence" value="ECO:0007669"/>
    <property type="project" value="InterPro"/>
</dbReference>
<gene>
    <name evidence="7" type="ORF">CTEN210_18305</name>
</gene>
<dbReference type="Gene3D" id="1.10.10.10">
    <property type="entry name" value="Winged helix-like DNA-binding domain superfamily/Winged helix DNA-binding domain"/>
    <property type="match status" value="1"/>
</dbReference>
<dbReference type="PANTHER" id="PTHR10015:SF206">
    <property type="entry name" value="HSF-TYPE DNA-BINDING DOMAIN-CONTAINING PROTEIN"/>
    <property type="match status" value="1"/>
</dbReference>
<comment type="caution">
    <text evidence="7">The sequence shown here is derived from an EMBL/GenBank/DDBJ whole genome shotgun (WGS) entry which is preliminary data.</text>
</comment>
<organism evidence="7 8">
    <name type="scientific">Chaetoceros tenuissimus</name>
    <dbReference type="NCBI Taxonomy" id="426638"/>
    <lineage>
        <taxon>Eukaryota</taxon>
        <taxon>Sar</taxon>
        <taxon>Stramenopiles</taxon>
        <taxon>Ochrophyta</taxon>
        <taxon>Bacillariophyta</taxon>
        <taxon>Coscinodiscophyceae</taxon>
        <taxon>Chaetocerotophycidae</taxon>
        <taxon>Chaetocerotales</taxon>
        <taxon>Chaetocerotaceae</taxon>
        <taxon>Chaetoceros</taxon>
    </lineage>
</organism>
<keyword evidence="3" id="KW-0539">Nucleus</keyword>
<dbReference type="GO" id="GO:0043565">
    <property type="term" value="F:sequence-specific DNA binding"/>
    <property type="evidence" value="ECO:0007669"/>
    <property type="project" value="InterPro"/>
</dbReference>
<keyword evidence="2" id="KW-0238">DNA-binding</keyword>
<dbReference type="Pfam" id="PF00447">
    <property type="entry name" value="HSF_DNA-bind"/>
    <property type="match status" value="1"/>
</dbReference>
<evidence type="ECO:0000256" key="5">
    <source>
        <dbReference type="SAM" id="MobiDB-lite"/>
    </source>
</evidence>
<proteinExistence type="inferred from homology"/>
<dbReference type="Proteomes" id="UP001054902">
    <property type="component" value="Unassembled WGS sequence"/>
</dbReference>
<accession>A0AAD3DFR6</accession>
<dbReference type="InterPro" id="IPR036390">
    <property type="entry name" value="WH_DNA-bd_sf"/>
</dbReference>
<dbReference type="EMBL" id="BLLK01000075">
    <property type="protein sequence ID" value="GFH61829.1"/>
    <property type="molecule type" value="Genomic_DNA"/>
</dbReference>
<keyword evidence="8" id="KW-1185">Reference proteome</keyword>